<comment type="caution">
    <text evidence="1">The sequence shown here is derived from an EMBL/GenBank/DDBJ whole genome shotgun (WGS) entry which is preliminary data.</text>
</comment>
<evidence type="ECO:0000313" key="1">
    <source>
        <dbReference type="EMBL" id="KAK1867935.1"/>
    </source>
</evidence>
<dbReference type="Proteomes" id="UP000798662">
    <property type="component" value="Chromosome 3"/>
</dbReference>
<gene>
    <name evidence="1" type="ORF">I4F81_010432</name>
</gene>
<accession>A0ACC3CD94</accession>
<organism evidence="1 2">
    <name type="scientific">Pyropia yezoensis</name>
    <name type="common">Susabi-nori</name>
    <name type="synonym">Porphyra yezoensis</name>
    <dbReference type="NCBI Taxonomy" id="2788"/>
    <lineage>
        <taxon>Eukaryota</taxon>
        <taxon>Rhodophyta</taxon>
        <taxon>Bangiophyceae</taxon>
        <taxon>Bangiales</taxon>
        <taxon>Bangiaceae</taxon>
        <taxon>Pyropia</taxon>
    </lineage>
</organism>
<sequence length="247" mass="25871">MATTTVSAAVTRLLASADLSAVTVKTLVAQVREQLPDVGAMGDKPLRRAVREAVEAYLATDKKTVLSVARLRDVEAKATRLRQMLADKAGMGDDPLKAGRAELAAAKREVERRDLLGGLDSGNIVSGGRRRRGAPVSYTDPAPADMLDKLLEEEEERAYAQDSAAVAGEKKPTGKPAVGRRVLGDGSNEEDADTAGAKQDKTAEPSGEVGAPAAEADSAVVDNEPVRGQEADGKAPQSAAVGARCWW</sequence>
<name>A0ACC3CD94_PYRYE</name>
<proteinExistence type="predicted"/>
<evidence type="ECO:0000313" key="2">
    <source>
        <dbReference type="Proteomes" id="UP000798662"/>
    </source>
</evidence>
<keyword evidence="2" id="KW-1185">Reference proteome</keyword>
<dbReference type="EMBL" id="CM020620">
    <property type="protein sequence ID" value="KAK1867935.1"/>
    <property type="molecule type" value="Genomic_DNA"/>
</dbReference>
<protein>
    <submittedName>
        <fullName evidence="1">Uncharacterized protein</fullName>
    </submittedName>
</protein>
<reference evidence="1" key="1">
    <citation type="submission" date="2019-11" db="EMBL/GenBank/DDBJ databases">
        <title>Nori genome reveals adaptations in red seaweeds to the harsh intertidal environment.</title>
        <authorList>
            <person name="Wang D."/>
            <person name="Mao Y."/>
        </authorList>
    </citation>
    <scope>NUCLEOTIDE SEQUENCE</scope>
    <source>
        <tissue evidence="1">Gametophyte</tissue>
    </source>
</reference>